<dbReference type="InterPro" id="IPR001656">
    <property type="entry name" value="PsdUridine_synth_TruD"/>
</dbReference>
<comment type="similarity">
    <text evidence="1 4">Belongs to the pseudouridine synthase TruD family.</text>
</comment>
<organism evidence="7 8">
    <name type="scientific">Halorubrum cibi</name>
    <dbReference type="NCBI Taxonomy" id="413815"/>
    <lineage>
        <taxon>Archaea</taxon>
        <taxon>Methanobacteriati</taxon>
        <taxon>Methanobacteriota</taxon>
        <taxon>Stenosarchaea group</taxon>
        <taxon>Halobacteria</taxon>
        <taxon>Halobacteriales</taxon>
        <taxon>Haloferacaceae</taxon>
        <taxon>Halorubrum</taxon>
    </lineage>
</organism>
<feature type="region of interest" description="Disordered" evidence="5">
    <location>
        <begin position="1"/>
        <end position="21"/>
    </location>
</feature>
<dbReference type="InterPro" id="IPR011760">
    <property type="entry name" value="PsdUridine_synth_TruD_insert"/>
</dbReference>
<gene>
    <name evidence="4" type="primary">truD</name>
    <name evidence="7" type="ORF">SAMN06264867_108120</name>
</gene>
<dbReference type="PANTHER" id="PTHR13326:SF21">
    <property type="entry name" value="PSEUDOURIDYLATE SYNTHASE PUS7L"/>
    <property type="match status" value="1"/>
</dbReference>
<evidence type="ECO:0000256" key="1">
    <source>
        <dbReference type="ARBA" id="ARBA00007953"/>
    </source>
</evidence>
<keyword evidence="3 4" id="KW-0413">Isomerase</keyword>
<dbReference type="GO" id="GO:0160150">
    <property type="term" value="F:tRNA pseudouridine(13) synthase activity"/>
    <property type="evidence" value="ECO:0007669"/>
    <property type="project" value="UniProtKB-EC"/>
</dbReference>
<dbReference type="GO" id="GO:0031119">
    <property type="term" value="P:tRNA pseudouridine synthesis"/>
    <property type="evidence" value="ECO:0007669"/>
    <property type="project" value="UniProtKB-UniRule"/>
</dbReference>
<accession>A0A521DXP4</accession>
<dbReference type="Gene3D" id="3.30.70.3160">
    <property type="match status" value="1"/>
</dbReference>
<feature type="compositionally biased region" description="Basic and acidic residues" evidence="5">
    <location>
        <begin position="9"/>
        <end position="21"/>
    </location>
</feature>
<dbReference type="InterPro" id="IPR020119">
    <property type="entry name" value="PsdUridine_synth_TruD_CS"/>
</dbReference>
<dbReference type="PANTHER" id="PTHR13326">
    <property type="entry name" value="TRNA PSEUDOURIDINE SYNTHASE D"/>
    <property type="match status" value="1"/>
</dbReference>
<dbReference type="SUPFAM" id="SSF55120">
    <property type="entry name" value="Pseudouridine synthase"/>
    <property type="match status" value="1"/>
</dbReference>
<dbReference type="PROSITE" id="PS50984">
    <property type="entry name" value="TRUD"/>
    <property type="match status" value="1"/>
</dbReference>
<evidence type="ECO:0000256" key="4">
    <source>
        <dbReference type="HAMAP-Rule" id="MF_01082"/>
    </source>
</evidence>
<evidence type="ECO:0000313" key="7">
    <source>
        <dbReference type="EMBL" id="SMO76382.1"/>
    </source>
</evidence>
<reference evidence="7 8" key="1">
    <citation type="submission" date="2017-05" db="EMBL/GenBank/DDBJ databases">
        <authorList>
            <person name="Varghese N."/>
            <person name="Submissions S."/>
        </authorList>
    </citation>
    <scope>NUCLEOTIDE SEQUENCE [LARGE SCALE GENOMIC DNA]</scope>
    <source>
        <strain evidence="7 8">DSM 19504</strain>
    </source>
</reference>
<dbReference type="RefSeq" id="WP_142987122.1">
    <property type="nucleotide sequence ID" value="NZ_FXTD01000008.1"/>
</dbReference>
<dbReference type="HAMAP" id="MF_01082">
    <property type="entry name" value="TruD"/>
    <property type="match status" value="1"/>
</dbReference>
<name>A0A521DXP4_9EURY</name>
<proteinExistence type="inferred from homology"/>
<dbReference type="GO" id="GO:0003723">
    <property type="term" value="F:RNA binding"/>
    <property type="evidence" value="ECO:0007669"/>
    <property type="project" value="InterPro"/>
</dbReference>
<evidence type="ECO:0000259" key="6">
    <source>
        <dbReference type="PROSITE" id="PS50984"/>
    </source>
</evidence>
<keyword evidence="2 4" id="KW-0819">tRNA processing</keyword>
<feature type="active site" description="Nucleophile" evidence="4">
    <location>
        <position position="106"/>
    </location>
</feature>
<feature type="domain" description="TRUD" evidence="6">
    <location>
        <begin position="191"/>
        <end position="455"/>
    </location>
</feature>
<dbReference type="NCBIfam" id="NF002158">
    <property type="entry name" value="PRK00984.2-3"/>
    <property type="match status" value="1"/>
</dbReference>
<dbReference type="Proteomes" id="UP000319712">
    <property type="component" value="Unassembled WGS sequence"/>
</dbReference>
<dbReference type="OrthoDB" id="1798at2157"/>
<dbReference type="InterPro" id="IPR042214">
    <property type="entry name" value="TruD_catalytic"/>
</dbReference>
<protein>
    <recommendedName>
        <fullName evidence="4">Probable tRNA pseudouridine synthase D</fullName>
        <ecNumber evidence="4">5.4.99.27</ecNumber>
    </recommendedName>
    <alternativeName>
        <fullName evidence="4">tRNA pseudouridine(13) synthase</fullName>
    </alternativeName>
    <alternativeName>
        <fullName evidence="4">tRNA pseudouridylate synthase D</fullName>
    </alternativeName>
    <alternativeName>
        <fullName evidence="4">tRNA-uridine isomerase D</fullName>
    </alternativeName>
</protein>
<comment type="catalytic activity">
    <reaction evidence="4">
        <text>uridine(13) in tRNA = pseudouridine(13) in tRNA</text>
        <dbReference type="Rhea" id="RHEA:42540"/>
        <dbReference type="Rhea" id="RHEA-COMP:10105"/>
        <dbReference type="Rhea" id="RHEA-COMP:10106"/>
        <dbReference type="ChEBI" id="CHEBI:65314"/>
        <dbReference type="ChEBI" id="CHEBI:65315"/>
        <dbReference type="EC" id="5.4.99.27"/>
    </reaction>
</comment>
<dbReference type="Pfam" id="PF01142">
    <property type="entry name" value="TruD"/>
    <property type="match status" value="2"/>
</dbReference>
<sequence>MADSSPDDPSPHTLREAHPVERAVGIEHFLSDADGIGGRLRERPEDFRVTELEAFEPDPLDADRGGYPELVVRATLRNWDTNDFARRISDALGISRERVSWAGTKDKRAVTTQLFTLREVDPEDLPEIRGVDVEPIGRAGRRLSFGDLAGNAFEIRVADAVPDAEERVAAVARDLRVFAGADPDDSDAPVAVPNYFGQQRFGSVRPVTHRVGLAVVRGDFREAVRLYAGNPSAAEPDDTRAGRDRVDDAFGVAGEGKGDDASGGGDEGRVADGTGDGDWEACLDAMPRKLRFERGMLSRLAEHDVDPAAPPADDDWRRALEAVPSNLQRLFVNAAQSVLFNRILSERLRRGLPFDRPVAGDVACFADRDAPDELYAPDPDREQRVTEERVDVMARHCARGRAFVTAPLIGTETELADGEPGEIERTVLADAGIEPADFDLPGEFDSSGTRRAIQVRTDLEVTVEEGDPTFAFALPSGSYATVLLREFTKVDPLER</sequence>
<dbReference type="Gene3D" id="3.30.2350.20">
    <property type="entry name" value="TruD, catalytic domain"/>
    <property type="match status" value="1"/>
</dbReference>
<dbReference type="Gene3D" id="1.10.1510.30">
    <property type="match status" value="1"/>
</dbReference>
<dbReference type="EC" id="5.4.99.27" evidence="4"/>
<evidence type="ECO:0000256" key="3">
    <source>
        <dbReference type="ARBA" id="ARBA00023235"/>
    </source>
</evidence>
<dbReference type="EMBL" id="FXTD01000008">
    <property type="protein sequence ID" value="SMO76382.1"/>
    <property type="molecule type" value="Genomic_DNA"/>
</dbReference>
<evidence type="ECO:0000256" key="5">
    <source>
        <dbReference type="SAM" id="MobiDB-lite"/>
    </source>
</evidence>
<dbReference type="PIRSF" id="PIRSF037016">
    <property type="entry name" value="Pseudouridin_synth_euk_prd"/>
    <property type="match status" value="1"/>
</dbReference>
<feature type="compositionally biased region" description="Basic and acidic residues" evidence="5">
    <location>
        <begin position="256"/>
        <end position="270"/>
    </location>
</feature>
<dbReference type="InterPro" id="IPR020103">
    <property type="entry name" value="PsdUridine_synth_cat_dom_sf"/>
</dbReference>
<evidence type="ECO:0000256" key="2">
    <source>
        <dbReference type="ARBA" id="ARBA00022694"/>
    </source>
</evidence>
<dbReference type="AlphaFoldDB" id="A0A521DXP4"/>
<evidence type="ECO:0000313" key="8">
    <source>
        <dbReference type="Proteomes" id="UP000319712"/>
    </source>
</evidence>
<keyword evidence="8" id="KW-1185">Reference proteome</keyword>
<dbReference type="PROSITE" id="PS01268">
    <property type="entry name" value="UPF0024"/>
    <property type="match status" value="1"/>
</dbReference>
<feature type="region of interest" description="Disordered" evidence="5">
    <location>
        <begin position="249"/>
        <end position="275"/>
    </location>
</feature>
<comment type="function">
    <text evidence="4">Could be responsible for synthesis of pseudouridine from uracil-13 in transfer RNAs.</text>
</comment>